<dbReference type="Pfam" id="PF01312">
    <property type="entry name" value="Bac_export_2"/>
    <property type="match status" value="1"/>
</dbReference>
<comment type="caution">
    <text evidence="3">The sequence shown here is derived from an EMBL/GenBank/DDBJ whole genome shotgun (WGS) entry which is preliminary data.</text>
</comment>
<proteinExistence type="inferred from homology"/>
<reference evidence="4" key="1">
    <citation type="submission" date="2019-06" db="EMBL/GenBank/DDBJ databases">
        <title>The complete genome of Emcibacter congregatus ZYLT.</title>
        <authorList>
            <person name="Zhao Z."/>
        </authorList>
    </citation>
    <scope>NUCLEOTIDE SEQUENCE [LARGE SCALE GENOMIC DNA]</scope>
    <source>
        <strain evidence="4">MCCC 1A06723</strain>
    </source>
</reference>
<accession>A0A501PT07</accession>
<sequence length="115" mass="12901">MTMEQSPDQTRQTAVALSQEGERGNVPRITATGKGENAEKILQIAFASGVKVRQDEDLVTLLDLFDEGDLIPVEALQTVTEILSYLYQEQVNLDMASYDRHRPDVDQAGNRKDHR</sequence>
<evidence type="ECO:0000256" key="2">
    <source>
        <dbReference type="SAM" id="MobiDB-lite"/>
    </source>
</evidence>
<dbReference type="GO" id="GO:0009306">
    <property type="term" value="P:protein secretion"/>
    <property type="evidence" value="ECO:0007669"/>
    <property type="project" value="InterPro"/>
</dbReference>
<dbReference type="EMBL" id="VFIY01000004">
    <property type="protein sequence ID" value="TPD62851.1"/>
    <property type="molecule type" value="Genomic_DNA"/>
</dbReference>
<evidence type="ECO:0000313" key="3">
    <source>
        <dbReference type="EMBL" id="TPD62851.1"/>
    </source>
</evidence>
<dbReference type="SUPFAM" id="SSF160544">
    <property type="entry name" value="EscU C-terminal domain-like"/>
    <property type="match status" value="1"/>
</dbReference>
<gene>
    <name evidence="3" type="ORF">FIV46_01860</name>
</gene>
<dbReference type="InterPro" id="IPR029025">
    <property type="entry name" value="T3SS_substrate_exporter_C"/>
</dbReference>
<keyword evidence="3" id="KW-0966">Cell projection</keyword>
<dbReference type="Proteomes" id="UP000319148">
    <property type="component" value="Unassembled WGS sequence"/>
</dbReference>
<dbReference type="OrthoDB" id="5244399at2"/>
<dbReference type="Gene3D" id="3.40.1690.10">
    <property type="entry name" value="secretion proteins EscU"/>
    <property type="match status" value="1"/>
</dbReference>
<name>A0A501PT07_9PROT</name>
<comment type="similarity">
    <text evidence="1">Belongs to the type III secretion exporter family.</text>
</comment>
<keyword evidence="3" id="KW-0282">Flagellum</keyword>
<dbReference type="GO" id="GO:0016020">
    <property type="term" value="C:membrane"/>
    <property type="evidence" value="ECO:0007669"/>
    <property type="project" value="InterPro"/>
</dbReference>
<evidence type="ECO:0000313" key="4">
    <source>
        <dbReference type="Proteomes" id="UP000319148"/>
    </source>
</evidence>
<feature type="region of interest" description="Disordered" evidence="2">
    <location>
        <begin position="1"/>
        <end position="30"/>
    </location>
</feature>
<protein>
    <submittedName>
        <fullName evidence="3">Flagellar protein FhlB</fullName>
    </submittedName>
</protein>
<dbReference type="InterPro" id="IPR006135">
    <property type="entry name" value="T3SS_substrate_exporter"/>
</dbReference>
<keyword evidence="4" id="KW-1185">Reference proteome</keyword>
<keyword evidence="3" id="KW-0969">Cilium</keyword>
<evidence type="ECO:0000256" key="1">
    <source>
        <dbReference type="ARBA" id="ARBA00010690"/>
    </source>
</evidence>
<dbReference type="AlphaFoldDB" id="A0A501PT07"/>
<organism evidence="3 4">
    <name type="scientific">Emcibacter nanhaiensis</name>
    <dbReference type="NCBI Taxonomy" id="1505037"/>
    <lineage>
        <taxon>Bacteria</taxon>
        <taxon>Pseudomonadati</taxon>
        <taxon>Pseudomonadota</taxon>
        <taxon>Alphaproteobacteria</taxon>
        <taxon>Emcibacterales</taxon>
        <taxon>Emcibacteraceae</taxon>
        <taxon>Emcibacter</taxon>
    </lineage>
</organism>
<feature type="compositionally biased region" description="Polar residues" evidence="2">
    <location>
        <begin position="1"/>
        <end position="16"/>
    </location>
</feature>
<dbReference type="RefSeq" id="WP_139938101.1">
    <property type="nucleotide sequence ID" value="NZ_JBHSYP010000022.1"/>
</dbReference>